<protein>
    <recommendedName>
        <fullName evidence="1">Outer membrane channel protein CpnT-like N-terminal domain-containing protein</fullName>
    </recommendedName>
</protein>
<proteinExistence type="predicted"/>
<gene>
    <name evidence="2" type="ORF">NOCA1240352</name>
</gene>
<accession>A0A2P2CGY1</accession>
<evidence type="ECO:0000313" key="2">
    <source>
        <dbReference type="EMBL" id="CUR61249.1"/>
    </source>
</evidence>
<dbReference type="Pfam" id="PF25547">
    <property type="entry name" value="WXG100_2"/>
    <property type="match status" value="1"/>
</dbReference>
<dbReference type="AlphaFoldDB" id="A0A2P2CGY1"/>
<dbReference type="InterPro" id="IPR057746">
    <property type="entry name" value="CpnT-like_N"/>
</dbReference>
<evidence type="ECO:0000259" key="1">
    <source>
        <dbReference type="Pfam" id="PF25547"/>
    </source>
</evidence>
<feature type="domain" description="Outer membrane channel protein CpnT-like N-terminal" evidence="1">
    <location>
        <begin position="131"/>
        <end position="265"/>
    </location>
</feature>
<dbReference type="EMBL" id="CZKB01000017">
    <property type="protein sequence ID" value="CUR61249.1"/>
    <property type="molecule type" value="Genomic_DNA"/>
</dbReference>
<sequence length="432" mass="45923">MSVKIQARTLEAAAEHFATANGFAAQTYQGLADAVAGFSGMAGDDYTSDEFVSTYDEAAQAAVDGVRELVGGLAGMARLLWMTAGNHRSANRASVYQANPPVYDGGQFDDLPGTTVTVGSVSVPTAKGAEPSDTPALWDLITDYLEGWTWPGASTRTLRSAASSWRQVQTMLDTMLMPYLEAAESQLEGQRSPEIADVRTVIADLKLDIEQLGLSCKDLGDACDDYATRVDTVKETVRGILQDLAIEAGITVVAAGIVTFFTAGVGAGGGAAIAGWRLASAARRVIKAFTAMRAAVKVAAVARLTRVASKVPLIGRRFKRISDAANVAKHARYRDALRRAMGKPATRDPKLSRLMDEMWRDNAKIGNGSTAAAVRHEIATGKPVGGVFHTQKAQDMIRALEKWLRNNPAATPGDRAAAENVIKDLRDALAGN</sequence>
<reference evidence="2" key="1">
    <citation type="submission" date="2015-08" db="EMBL/GenBank/DDBJ databases">
        <authorList>
            <person name="Babu N.S."/>
            <person name="Beckwith C.J."/>
            <person name="Beseler K.G."/>
            <person name="Brison A."/>
            <person name="Carone J.V."/>
            <person name="Caskin T.P."/>
            <person name="Diamond M."/>
            <person name="Durham M.E."/>
            <person name="Foxe J.M."/>
            <person name="Go M."/>
            <person name="Henderson B.A."/>
            <person name="Jones I.B."/>
            <person name="McGettigan J.A."/>
            <person name="Micheletti S.J."/>
            <person name="Nasrallah M.E."/>
            <person name="Ortiz D."/>
            <person name="Piller C.R."/>
            <person name="Privatt S.R."/>
            <person name="Schneider S.L."/>
            <person name="Sharp S."/>
            <person name="Smith T.C."/>
            <person name="Stanton J.D."/>
            <person name="Ullery H.E."/>
            <person name="Wilson R.J."/>
            <person name="Serrano M.G."/>
            <person name="Buck G."/>
            <person name="Lee V."/>
            <person name="Wang Y."/>
            <person name="Carvalho R."/>
            <person name="Voegtly L."/>
            <person name="Shi R."/>
            <person name="Duckworth R."/>
            <person name="Johnson A."/>
            <person name="Loviza R."/>
            <person name="Walstead R."/>
            <person name="Shah Z."/>
            <person name="Kiflezghi M."/>
            <person name="Wade K."/>
            <person name="Ball S.L."/>
            <person name="Bradley K.W."/>
            <person name="Asai D.J."/>
            <person name="Bowman C.A."/>
            <person name="Russell D.A."/>
            <person name="Pope W.H."/>
            <person name="Jacobs-Sera D."/>
            <person name="Hendrix R.W."/>
            <person name="Hatfull G.F."/>
        </authorList>
    </citation>
    <scope>NUCLEOTIDE SEQUENCE</scope>
</reference>
<organism evidence="2">
    <name type="scientific">metagenome</name>
    <dbReference type="NCBI Taxonomy" id="256318"/>
    <lineage>
        <taxon>unclassified sequences</taxon>
        <taxon>metagenomes</taxon>
    </lineage>
</organism>
<name>A0A2P2CGY1_9ZZZZ</name>